<gene>
    <name evidence="2" type="ORF">LKD75_12010</name>
</gene>
<protein>
    <submittedName>
        <fullName evidence="2">DUF4173 domain-containing protein</fullName>
    </submittedName>
</protein>
<keyword evidence="3" id="KW-1185">Reference proteome</keyword>
<comment type="caution">
    <text evidence="2">The sequence shown here is derived from an EMBL/GenBank/DDBJ whole genome shotgun (WGS) entry which is preliminary data.</text>
</comment>
<feature type="transmembrane region" description="Helical" evidence="1">
    <location>
        <begin position="375"/>
        <end position="395"/>
    </location>
</feature>
<feature type="transmembrane region" description="Helical" evidence="1">
    <location>
        <begin position="42"/>
        <end position="61"/>
    </location>
</feature>
<dbReference type="InterPro" id="IPR025291">
    <property type="entry name" value="DUF4153"/>
</dbReference>
<reference evidence="2 3" key="1">
    <citation type="submission" date="2021-10" db="EMBL/GenBank/DDBJ databases">
        <title>Anaerobic single-cell dispensing facilitates the cultivation of human gut bacteria.</title>
        <authorList>
            <person name="Afrizal A."/>
        </authorList>
    </citation>
    <scope>NUCLEOTIDE SEQUENCE [LARGE SCALE GENOMIC DNA]</scope>
    <source>
        <strain evidence="2 3">CLA-AA-H273</strain>
    </source>
</reference>
<feature type="transmembrane region" description="Helical" evidence="1">
    <location>
        <begin position="67"/>
        <end position="85"/>
    </location>
</feature>
<evidence type="ECO:0000313" key="3">
    <source>
        <dbReference type="Proteomes" id="UP001197795"/>
    </source>
</evidence>
<name>A0AAE3D9H1_9FIRM</name>
<dbReference type="Pfam" id="PF13687">
    <property type="entry name" value="DUF4153"/>
    <property type="match status" value="1"/>
</dbReference>
<keyword evidence="1" id="KW-0812">Transmembrane</keyword>
<feature type="transmembrane region" description="Helical" evidence="1">
    <location>
        <begin position="267"/>
        <end position="292"/>
    </location>
</feature>
<feature type="transmembrane region" description="Helical" evidence="1">
    <location>
        <begin position="184"/>
        <end position="208"/>
    </location>
</feature>
<accession>A0AAE3D9H1</accession>
<feature type="transmembrane region" description="Helical" evidence="1">
    <location>
        <begin position="228"/>
        <end position="246"/>
    </location>
</feature>
<feature type="transmembrane region" description="Helical" evidence="1">
    <location>
        <begin position="402"/>
        <end position="420"/>
    </location>
</feature>
<dbReference type="Proteomes" id="UP001197795">
    <property type="component" value="Unassembled WGS sequence"/>
</dbReference>
<feature type="transmembrane region" description="Helical" evidence="1">
    <location>
        <begin position="97"/>
        <end position="117"/>
    </location>
</feature>
<dbReference type="EMBL" id="JAJEPV010000029">
    <property type="protein sequence ID" value="MCC2120299.1"/>
    <property type="molecule type" value="Genomic_DNA"/>
</dbReference>
<dbReference type="AlphaFoldDB" id="A0AAE3D9H1"/>
<feature type="transmembrane region" description="Helical" evidence="1">
    <location>
        <begin position="123"/>
        <end position="138"/>
    </location>
</feature>
<keyword evidence="1" id="KW-0472">Membrane</keyword>
<proteinExistence type="predicted"/>
<organism evidence="2 3">
    <name type="scientific">Waltera acetigignens</name>
    <dbReference type="NCBI Taxonomy" id="2981769"/>
    <lineage>
        <taxon>Bacteria</taxon>
        <taxon>Bacillati</taxon>
        <taxon>Bacillota</taxon>
        <taxon>Clostridia</taxon>
        <taxon>Lachnospirales</taxon>
        <taxon>Lachnospiraceae</taxon>
        <taxon>Waltera</taxon>
    </lineage>
</organism>
<keyword evidence="1" id="KW-1133">Transmembrane helix</keyword>
<sequence>MQENTVVQETTSANQGQISGQNVVRVVEKTETAETKRMKEHFNFFGPVTFLYAVFYAFCMFHNGSGITFPFFLAGTLLYFVFSLSKLEITLKKGSTFYMISILLLGISTFCTDGWAIISLNKLAVFLLVMCLLLNQYFDTTKWKLGKYVGSICQLVVMSFGELGKPFSDGKAYFREKGKVNKKVWYGLLGVVIALPIVLIAAGLLSSADAVFRKMTTDFMNWIRPGNIFNVVIRVTFLFFTSYALTSYLCKRSIPEEVKDRRKGEPVLAITIMSLLSLLYLLFSGIQIFGLFLGKMQLPEGYTYAQYAREGFFQLLAVSILNLILVLVCLSFFRESKVLKVIMTIMSLCTFIMIASSVMRMIIYIRYYYLTFLRIFVLWMLAVLFVMFIGVLINIYRESFPLFRYGVVMVTVLYLALSFSHPDYIIARVNIANAPGADGTGWEESVAQDYGDDFFAGPFFRGSEYNDYSYLSDLSADAAPVIIPYMESLGYDFGAYELENPTDIMSEDTQAQWWGSYQPKGFGYYYLNHNKKRLDQTSLRTFNISRYMARKQIEARIDGK</sequence>
<dbReference type="RefSeq" id="WP_227733532.1">
    <property type="nucleotide sequence ID" value="NZ_JAJEPV010000029.1"/>
</dbReference>
<evidence type="ECO:0000313" key="2">
    <source>
        <dbReference type="EMBL" id="MCC2120299.1"/>
    </source>
</evidence>
<feature type="transmembrane region" description="Helical" evidence="1">
    <location>
        <begin position="345"/>
        <end position="369"/>
    </location>
</feature>
<evidence type="ECO:0000256" key="1">
    <source>
        <dbReference type="SAM" id="Phobius"/>
    </source>
</evidence>
<feature type="transmembrane region" description="Helical" evidence="1">
    <location>
        <begin position="312"/>
        <end position="333"/>
    </location>
</feature>